<proteinExistence type="predicted"/>
<sequence length="204" mass="22507">MVLVAWAIGVNVTISLIVTPPPYAWSFQKQALSWLAPLIGAIIAGTWGHWFNDYLQRSYIRKHNGLYVLENRLWGVDAPTIIGVADLVLYGQCFQHTLHWMVVLVAWAMIAFSMIAGTTAVSAYCLDAFPNHASLVAAIINMWRTTGGLCVGFFQLKWIFTSGAGLSFGLQAMVLAVAFLGGVVPTQVFGRKWRMKHPPPKAEN</sequence>
<evidence type="ECO:0000313" key="7">
    <source>
        <dbReference type="Proteomes" id="UP001271007"/>
    </source>
</evidence>
<reference evidence="6" key="1">
    <citation type="submission" date="2023-04" db="EMBL/GenBank/DDBJ databases">
        <title>Black Yeasts Isolated from many extreme environments.</title>
        <authorList>
            <person name="Coleine C."/>
            <person name="Stajich J.E."/>
            <person name="Selbmann L."/>
        </authorList>
    </citation>
    <scope>NUCLEOTIDE SEQUENCE</scope>
    <source>
        <strain evidence="6">CCFEE 5312</strain>
    </source>
</reference>
<organism evidence="6 7">
    <name type="scientific">Extremus antarcticus</name>
    <dbReference type="NCBI Taxonomy" id="702011"/>
    <lineage>
        <taxon>Eukaryota</taxon>
        <taxon>Fungi</taxon>
        <taxon>Dikarya</taxon>
        <taxon>Ascomycota</taxon>
        <taxon>Pezizomycotina</taxon>
        <taxon>Dothideomycetes</taxon>
        <taxon>Dothideomycetidae</taxon>
        <taxon>Mycosphaerellales</taxon>
        <taxon>Extremaceae</taxon>
        <taxon>Extremus</taxon>
    </lineage>
</organism>
<dbReference type="GO" id="GO:0022857">
    <property type="term" value="F:transmembrane transporter activity"/>
    <property type="evidence" value="ECO:0007669"/>
    <property type="project" value="TreeGrafter"/>
</dbReference>
<keyword evidence="4 5" id="KW-0472">Membrane</keyword>
<dbReference type="EMBL" id="JAWDJX010000042">
    <property type="protein sequence ID" value="KAK3049185.1"/>
    <property type="molecule type" value="Genomic_DNA"/>
</dbReference>
<dbReference type="PANTHER" id="PTHR23502">
    <property type="entry name" value="MAJOR FACILITATOR SUPERFAMILY"/>
    <property type="match status" value="1"/>
</dbReference>
<keyword evidence="7" id="KW-1185">Reference proteome</keyword>
<feature type="transmembrane region" description="Helical" evidence="5">
    <location>
        <begin position="98"/>
        <end position="126"/>
    </location>
</feature>
<keyword evidence="2 5" id="KW-0812">Transmembrane</keyword>
<dbReference type="AlphaFoldDB" id="A0AAJ0GBS6"/>
<keyword evidence="3 5" id="KW-1133">Transmembrane helix</keyword>
<dbReference type="InterPro" id="IPR036259">
    <property type="entry name" value="MFS_trans_sf"/>
</dbReference>
<comment type="subcellular location">
    <subcellularLocation>
        <location evidence="1">Membrane</location>
        <topology evidence="1">Multi-pass membrane protein</topology>
    </subcellularLocation>
</comment>
<feature type="transmembrane region" description="Helical" evidence="5">
    <location>
        <begin position="168"/>
        <end position="189"/>
    </location>
</feature>
<evidence type="ECO:0000256" key="4">
    <source>
        <dbReference type="ARBA" id="ARBA00023136"/>
    </source>
</evidence>
<feature type="transmembrane region" description="Helical" evidence="5">
    <location>
        <begin position="73"/>
        <end position="92"/>
    </location>
</feature>
<dbReference type="GO" id="GO:0005886">
    <property type="term" value="C:plasma membrane"/>
    <property type="evidence" value="ECO:0007669"/>
    <property type="project" value="TreeGrafter"/>
</dbReference>
<evidence type="ECO:0000256" key="2">
    <source>
        <dbReference type="ARBA" id="ARBA00022692"/>
    </source>
</evidence>
<feature type="transmembrane region" description="Helical" evidence="5">
    <location>
        <begin position="133"/>
        <end position="156"/>
    </location>
</feature>
<dbReference type="PANTHER" id="PTHR23502:SF159">
    <property type="entry name" value="TRANSPORTER, PUTATIVE (AFU_ORTHOLOGUE AFUA_4G14230)-RELATED"/>
    <property type="match status" value="1"/>
</dbReference>
<evidence type="ECO:0000313" key="6">
    <source>
        <dbReference type="EMBL" id="KAK3049185.1"/>
    </source>
</evidence>
<comment type="caution">
    <text evidence="6">The sequence shown here is derived from an EMBL/GenBank/DDBJ whole genome shotgun (WGS) entry which is preliminary data.</text>
</comment>
<evidence type="ECO:0000256" key="1">
    <source>
        <dbReference type="ARBA" id="ARBA00004141"/>
    </source>
</evidence>
<accession>A0AAJ0GBS6</accession>
<dbReference type="SUPFAM" id="SSF103473">
    <property type="entry name" value="MFS general substrate transporter"/>
    <property type="match status" value="1"/>
</dbReference>
<feature type="transmembrane region" description="Helical" evidence="5">
    <location>
        <begin position="31"/>
        <end position="52"/>
    </location>
</feature>
<name>A0AAJ0GBS6_9PEZI</name>
<dbReference type="Proteomes" id="UP001271007">
    <property type="component" value="Unassembled WGS sequence"/>
</dbReference>
<evidence type="ECO:0000256" key="5">
    <source>
        <dbReference type="SAM" id="Phobius"/>
    </source>
</evidence>
<gene>
    <name evidence="6" type="ORF">LTR09_009604</name>
</gene>
<protein>
    <submittedName>
        <fullName evidence="6">Uncharacterized protein</fullName>
    </submittedName>
</protein>
<evidence type="ECO:0000256" key="3">
    <source>
        <dbReference type="ARBA" id="ARBA00022989"/>
    </source>
</evidence>